<accession>A0ABT3TEP8</accession>
<evidence type="ECO:0000256" key="3">
    <source>
        <dbReference type="ARBA" id="ARBA00022741"/>
    </source>
</evidence>
<evidence type="ECO:0000259" key="8">
    <source>
        <dbReference type="PROSITE" id="PS50893"/>
    </source>
</evidence>
<dbReference type="Gene3D" id="1.20.1560.10">
    <property type="entry name" value="ABC transporter type 1, transmembrane domain"/>
    <property type="match status" value="1"/>
</dbReference>
<feature type="domain" description="ABC transmembrane type-1" evidence="9">
    <location>
        <begin position="18"/>
        <end position="302"/>
    </location>
</feature>
<feature type="transmembrane region" description="Helical" evidence="7">
    <location>
        <begin position="242"/>
        <end position="262"/>
    </location>
</feature>
<dbReference type="Proteomes" id="UP001143362">
    <property type="component" value="Unassembled WGS sequence"/>
</dbReference>
<proteinExistence type="predicted"/>
<dbReference type="PANTHER" id="PTHR43394">
    <property type="entry name" value="ATP-DEPENDENT PERMEASE MDL1, MITOCHONDRIAL"/>
    <property type="match status" value="1"/>
</dbReference>
<dbReference type="InterPro" id="IPR036640">
    <property type="entry name" value="ABC1_TM_sf"/>
</dbReference>
<dbReference type="InterPro" id="IPR039421">
    <property type="entry name" value="Type_1_exporter"/>
</dbReference>
<protein>
    <submittedName>
        <fullName evidence="10">ABC transporter ATP-binding protein</fullName>
    </submittedName>
</protein>
<evidence type="ECO:0000256" key="4">
    <source>
        <dbReference type="ARBA" id="ARBA00022840"/>
    </source>
</evidence>
<keyword evidence="6 7" id="KW-0472">Membrane</keyword>
<evidence type="ECO:0000256" key="2">
    <source>
        <dbReference type="ARBA" id="ARBA00022692"/>
    </source>
</evidence>
<evidence type="ECO:0000259" key="9">
    <source>
        <dbReference type="PROSITE" id="PS50929"/>
    </source>
</evidence>
<dbReference type="Pfam" id="PF00664">
    <property type="entry name" value="ABC_membrane"/>
    <property type="match status" value="1"/>
</dbReference>
<dbReference type="PANTHER" id="PTHR43394:SF1">
    <property type="entry name" value="ATP-BINDING CASSETTE SUB-FAMILY B MEMBER 10, MITOCHONDRIAL"/>
    <property type="match status" value="1"/>
</dbReference>
<dbReference type="SMART" id="SM00382">
    <property type="entry name" value="AAA"/>
    <property type="match status" value="1"/>
</dbReference>
<sequence>MQFFPLLKFVTPGRKALLLCAALLLAGSLLSLANPLIAGQLARTILATAGDPVYPLALIIPGWAGLLLLGALLRFGNGYYIGSVGESMATRLRSRVYEHMQALPLAYHQARRRGDVLTLMTNDADYISSFVTDSLLPLLPLGLTLGGAFTMMVWLDPLIALMVIIFMPLYFLALKIIGRQIRPLSRAWIDQYSTLIARVEENLAMLPALKSFRREAHEAEMFENDNQDLLSIWRRQLWVQSILSPAIDLLAGLGMLALLWLGSRHIEQGLLEPAAMVSLILYAGMLSAPLRSLADLYGQLQRTLGSAERLVEFFETAPEPSDAGRTSLPAVHGEIRFTRVDFAYSSRRPLLSKLDLCIAAGETVAITGRNGEGKSTIAHLLMRFADPDGGNITVDGHDIASTTLASLRQQIGLVAQHVLLLNASVADNIAYARPGASRKDIEAAASAAHARAFIEALPDQYDSVIGDEGIKLSGGQRQRLSLARTLLKDPPILILDEATAMFDPDGEADFIAECHDLLQQRTVILITHRPASLALADRVLVLEDGKLRESRR</sequence>
<name>A0ABT3TEP8_9GAMM</name>
<keyword evidence="3" id="KW-0547">Nucleotide-binding</keyword>
<feature type="transmembrane region" description="Helical" evidence="7">
    <location>
        <begin position="135"/>
        <end position="153"/>
    </location>
</feature>
<keyword evidence="5 7" id="KW-1133">Transmembrane helix</keyword>
<organism evidence="10 11">
    <name type="scientific">Candidatus Litorirhabdus singularis</name>
    <dbReference type="NCBI Taxonomy" id="2518993"/>
    <lineage>
        <taxon>Bacteria</taxon>
        <taxon>Pseudomonadati</taxon>
        <taxon>Pseudomonadota</taxon>
        <taxon>Gammaproteobacteria</taxon>
        <taxon>Cellvibrionales</taxon>
        <taxon>Halieaceae</taxon>
        <taxon>Candidatus Litorirhabdus</taxon>
    </lineage>
</organism>
<comment type="subcellular location">
    <subcellularLocation>
        <location evidence="1">Cell membrane</location>
        <topology evidence="1">Multi-pass membrane protein</topology>
    </subcellularLocation>
</comment>
<dbReference type="PROSITE" id="PS50893">
    <property type="entry name" value="ABC_TRANSPORTER_2"/>
    <property type="match status" value="1"/>
</dbReference>
<dbReference type="InterPro" id="IPR003439">
    <property type="entry name" value="ABC_transporter-like_ATP-bd"/>
</dbReference>
<dbReference type="Gene3D" id="3.40.50.300">
    <property type="entry name" value="P-loop containing nucleotide triphosphate hydrolases"/>
    <property type="match status" value="1"/>
</dbReference>
<feature type="transmembrane region" description="Helical" evidence="7">
    <location>
        <begin position="159"/>
        <end position="177"/>
    </location>
</feature>
<evidence type="ECO:0000256" key="1">
    <source>
        <dbReference type="ARBA" id="ARBA00004651"/>
    </source>
</evidence>
<dbReference type="RefSeq" id="WP_279244762.1">
    <property type="nucleotide sequence ID" value="NZ_SHNN01000001.1"/>
</dbReference>
<feature type="domain" description="ABC transporter" evidence="8">
    <location>
        <begin position="335"/>
        <end position="552"/>
    </location>
</feature>
<feature type="transmembrane region" description="Helical" evidence="7">
    <location>
        <begin position="54"/>
        <end position="73"/>
    </location>
</feature>
<keyword evidence="4 10" id="KW-0067">ATP-binding</keyword>
<evidence type="ECO:0000256" key="6">
    <source>
        <dbReference type="ARBA" id="ARBA00023136"/>
    </source>
</evidence>
<comment type="caution">
    <text evidence="10">The sequence shown here is derived from an EMBL/GenBank/DDBJ whole genome shotgun (WGS) entry which is preliminary data.</text>
</comment>
<dbReference type="Pfam" id="PF00005">
    <property type="entry name" value="ABC_tran"/>
    <property type="match status" value="1"/>
</dbReference>
<dbReference type="EMBL" id="SHNN01000001">
    <property type="protein sequence ID" value="MCX2980788.1"/>
    <property type="molecule type" value="Genomic_DNA"/>
</dbReference>
<dbReference type="SUPFAM" id="SSF52540">
    <property type="entry name" value="P-loop containing nucleoside triphosphate hydrolases"/>
    <property type="match status" value="1"/>
</dbReference>
<dbReference type="PROSITE" id="PS50929">
    <property type="entry name" value="ABC_TM1F"/>
    <property type="match status" value="1"/>
</dbReference>
<dbReference type="PROSITE" id="PS00211">
    <property type="entry name" value="ABC_TRANSPORTER_1"/>
    <property type="match status" value="1"/>
</dbReference>
<evidence type="ECO:0000256" key="5">
    <source>
        <dbReference type="ARBA" id="ARBA00022989"/>
    </source>
</evidence>
<keyword evidence="11" id="KW-1185">Reference proteome</keyword>
<reference evidence="10" key="1">
    <citation type="submission" date="2019-02" db="EMBL/GenBank/DDBJ databases">
        <authorList>
            <person name="Li S.-H."/>
        </authorList>
    </citation>
    <scope>NUCLEOTIDE SEQUENCE</scope>
    <source>
        <strain evidence="10">IMCC14734</strain>
    </source>
</reference>
<dbReference type="InterPro" id="IPR027417">
    <property type="entry name" value="P-loop_NTPase"/>
</dbReference>
<evidence type="ECO:0000256" key="7">
    <source>
        <dbReference type="SAM" id="Phobius"/>
    </source>
</evidence>
<dbReference type="InterPro" id="IPR011527">
    <property type="entry name" value="ABC1_TM_dom"/>
</dbReference>
<dbReference type="InterPro" id="IPR017871">
    <property type="entry name" value="ABC_transporter-like_CS"/>
</dbReference>
<keyword evidence="2 7" id="KW-0812">Transmembrane</keyword>
<dbReference type="InterPro" id="IPR003593">
    <property type="entry name" value="AAA+_ATPase"/>
</dbReference>
<dbReference type="SUPFAM" id="SSF90123">
    <property type="entry name" value="ABC transporter transmembrane region"/>
    <property type="match status" value="1"/>
</dbReference>
<gene>
    <name evidence="10" type="ORF">EYC98_07845</name>
</gene>
<evidence type="ECO:0000313" key="11">
    <source>
        <dbReference type="Proteomes" id="UP001143362"/>
    </source>
</evidence>
<dbReference type="GO" id="GO:0005524">
    <property type="term" value="F:ATP binding"/>
    <property type="evidence" value="ECO:0007669"/>
    <property type="project" value="UniProtKB-KW"/>
</dbReference>
<evidence type="ECO:0000313" key="10">
    <source>
        <dbReference type="EMBL" id="MCX2980788.1"/>
    </source>
</evidence>